<dbReference type="Proteomes" id="UP000440096">
    <property type="component" value="Unassembled WGS sequence"/>
</dbReference>
<keyword evidence="6" id="KW-1185">Reference proteome</keyword>
<dbReference type="SMART" id="SM00895">
    <property type="entry name" value="FCD"/>
    <property type="match status" value="1"/>
</dbReference>
<dbReference type="Pfam" id="PF00392">
    <property type="entry name" value="GntR"/>
    <property type="match status" value="1"/>
</dbReference>
<dbReference type="AlphaFoldDB" id="A0A6N7Z7Z3"/>
<keyword evidence="3" id="KW-0804">Transcription</keyword>
<dbReference type="InterPro" id="IPR000524">
    <property type="entry name" value="Tscrpt_reg_HTH_GntR"/>
</dbReference>
<evidence type="ECO:0000256" key="3">
    <source>
        <dbReference type="ARBA" id="ARBA00023163"/>
    </source>
</evidence>
<comment type="caution">
    <text evidence="5">The sequence shown here is derived from an EMBL/GenBank/DDBJ whole genome shotgun (WGS) entry which is preliminary data.</text>
</comment>
<gene>
    <name evidence="5" type="ORF">GKO32_26880</name>
</gene>
<proteinExistence type="predicted"/>
<dbReference type="SMART" id="SM00345">
    <property type="entry name" value="HTH_GNTR"/>
    <property type="match status" value="1"/>
</dbReference>
<dbReference type="InterPro" id="IPR011711">
    <property type="entry name" value="GntR_C"/>
</dbReference>
<dbReference type="SUPFAM" id="SSF46785">
    <property type="entry name" value="Winged helix' DNA-binding domain"/>
    <property type="match status" value="1"/>
</dbReference>
<evidence type="ECO:0000313" key="6">
    <source>
        <dbReference type="Proteomes" id="UP000440096"/>
    </source>
</evidence>
<keyword evidence="1" id="KW-0805">Transcription regulation</keyword>
<evidence type="ECO:0000256" key="2">
    <source>
        <dbReference type="ARBA" id="ARBA00023125"/>
    </source>
</evidence>
<dbReference type="Gene3D" id="1.20.120.530">
    <property type="entry name" value="GntR ligand-binding domain-like"/>
    <property type="match status" value="1"/>
</dbReference>
<evidence type="ECO:0000259" key="4">
    <source>
        <dbReference type="PROSITE" id="PS50949"/>
    </source>
</evidence>
<accession>A0A6N7Z7Z3</accession>
<dbReference type="InterPro" id="IPR036388">
    <property type="entry name" value="WH-like_DNA-bd_sf"/>
</dbReference>
<name>A0A6N7Z7Z3_9PSEU</name>
<sequence length="231" mass="25386">MWMWYVAAVAPTKPTTRAARMHDLLRSAILRGELAPGEPLRLAALAAKYDASQSLVREALTRLAENNLAELSPNQGFRVVSISRSDLIAITDLRVLLEGEALRLSIEHGDVEWEAAVVSTHHVLERATFTLAGEPGTTQAWSDAHAAFHIALVSACPNPRMLALTNSLRDGAELYRQLSEGGSRFAERDIPAEHRELMRLATSRDPLAVESLERHLRRTTDDVLDSGVLAP</sequence>
<evidence type="ECO:0000313" key="5">
    <source>
        <dbReference type="EMBL" id="MTD57571.1"/>
    </source>
</evidence>
<feature type="domain" description="HTH gntR-type" evidence="4">
    <location>
        <begin position="15"/>
        <end position="82"/>
    </location>
</feature>
<keyword evidence="2" id="KW-0238">DNA-binding</keyword>
<dbReference type="EMBL" id="WMBA01000050">
    <property type="protein sequence ID" value="MTD57571.1"/>
    <property type="molecule type" value="Genomic_DNA"/>
</dbReference>
<dbReference type="PROSITE" id="PS50949">
    <property type="entry name" value="HTH_GNTR"/>
    <property type="match status" value="1"/>
</dbReference>
<protein>
    <submittedName>
        <fullName evidence="5">FCD domain-containing protein</fullName>
    </submittedName>
</protein>
<dbReference type="SUPFAM" id="SSF48008">
    <property type="entry name" value="GntR ligand-binding domain-like"/>
    <property type="match status" value="1"/>
</dbReference>
<dbReference type="GO" id="GO:0003700">
    <property type="term" value="F:DNA-binding transcription factor activity"/>
    <property type="evidence" value="ECO:0007669"/>
    <property type="project" value="InterPro"/>
</dbReference>
<reference evidence="5 6" key="1">
    <citation type="submission" date="2019-11" db="EMBL/GenBank/DDBJ databases">
        <title>Draft genome of Amycolatopsis RM579.</title>
        <authorList>
            <person name="Duangmal K."/>
            <person name="Mingma R."/>
        </authorList>
    </citation>
    <scope>NUCLEOTIDE SEQUENCE [LARGE SCALE GENOMIC DNA]</scope>
    <source>
        <strain evidence="5 6">RM579</strain>
    </source>
</reference>
<dbReference type="InterPro" id="IPR008920">
    <property type="entry name" value="TF_FadR/GntR_C"/>
</dbReference>
<dbReference type="OrthoDB" id="8680240at2"/>
<evidence type="ECO:0000256" key="1">
    <source>
        <dbReference type="ARBA" id="ARBA00023015"/>
    </source>
</evidence>
<dbReference type="GO" id="GO:0003677">
    <property type="term" value="F:DNA binding"/>
    <property type="evidence" value="ECO:0007669"/>
    <property type="project" value="UniProtKB-KW"/>
</dbReference>
<dbReference type="Gene3D" id="1.10.10.10">
    <property type="entry name" value="Winged helix-like DNA-binding domain superfamily/Winged helix DNA-binding domain"/>
    <property type="match status" value="1"/>
</dbReference>
<dbReference type="Pfam" id="PF07729">
    <property type="entry name" value="FCD"/>
    <property type="match status" value="1"/>
</dbReference>
<dbReference type="PANTHER" id="PTHR43537">
    <property type="entry name" value="TRANSCRIPTIONAL REGULATOR, GNTR FAMILY"/>
    <property type="match status" value="1"/>
</dbReference>
<dbReference type="PANTHER" id="PTHR43537:SF20">
    <property type="entry name" value="HTH-TYPE TRANSCRIPTIONAL REPRESSOR GLAR"/>
    <property type="match status" value="1"/>
</dbReference>
<dbReference type="InterPro" id="IPR036390">
    <property type="entry name" value="WH_DNA-bd_sf"/>
</dbReference>
<organism evidence="5 6">
    <name type="scientific">Amycolatopsis pithecellobii</name>
    <dbReference type="NCBI Taxonomy" id="664692"/>
    <lineage>
        <taxon>Bacteria</taxon>
        <taxon>Bacillati</taxon>
        <taxon>Actinomycetota</taxon>
        <taxon>Actinomycetes</taxon>
        <taxon>Pseudonocardiales</taxon>
        <taxon>Pseudonocardiaceae</taxon>
        <taxon>Amycolatopsis</taxon>
    </lineage>
</organism>